<feature type="transmembrane region" description="Helical" evidence="8">
    <location>
        <begin position="196"/>
        <end position="213"/>
    </location>
</feature>
<evidence type="ECO:0000256" key="4">
    <source>
        <dbReference type="ARBA" id="ARBA00022692"/>
    </source>
</evidence>
<evidence type="ECO:0000313" key="9">
    <source>
        <dbReference type="EMBL" id="KAL3767802.1"/>
    </source>
</evidence>
<evidence type="ECO:0000256" key="2">
    <source>
        <dbReference type="ARBA" id="ARBA00022448"/>
    </source>
</evidence>
<organism evidence="9 10">
    <name type="scientific">Cyclotella atomus</name>
    <dbReference type="NCBI Taxonomy" id="382360"/>
    <lineage>
        <taxon>Eukaryota</taxon>
        <taxon>Sar</taxon>
        <taxon>Stramenopiles</taxon>
        <taxon>Ochrophyta</taxon>
        <taxon>Bacillariophyta</taxon>
        <taxon>Coscinodiscophyceae</taxon>
        <taxon>Thalassiosirophycidae</taxon>
        <taxon>Stephanodiscales</taxon>
        <taxon>Stephanodiscaceae</taxon>
        <taxon>Cyclotella</taxon>
    </lineage>
</organism>
<protein>
    <submittedName>
        <fullName evidence="9">Uncharacterized protein</fullName>
    </submittedName>
</protein>
<evidence type="ECO:0000313" key="10">
    <source>
        <dbReference type="Proteomes" id="UP001530400"/>
    </source>
</evidence>
<dbReference type="InterPro" id="IPR044566">
    <property type="entry name" value="RMV1-like"/>
</dbReference>
<keyword evidence="6 8" id="KW-0472">Membrane</keyword>
<dbReference type="Proteomes" id="UP001530400">
    <property type="component" value="Unassembled WGS sequence"/>
</dbReference>
<dbReference type="EMBL" id="JALLPJ020001358">
    <property type="protein sequence ID" value="KAL3767802.1"/>
    <property type="molecule type" value="Genomic_DNA"/>
</dbReference>
<evidence type="ECO:0000256" key="3">
    <source>
        <dbReference type="ARBA" id="ARBA00022475"/>
    </source>
</evidence>
<dbReference type="PANTHER" id="PTHR45826">
    <property type="entry name" value="POLYAMINE TRANSPORTER PUT1"/>
    <property type="match status" value="1"/>
</dbReference>
<keyword evidence="5 8" id="KW-1133">Transmembrane helix</keyword>
<dbReference type="GO" id="GO:0005886">
    <property type="term" value="C:plasma membrane"/>
    <property type="evidence" value="ECO:0007669"/>
    <property type="project" value="UniProtKB-SubCell"/>
</dbReference>
<evidence type="ECO:0000256" key="7">
    <source>
        <dbReference type="ARBA" id="ARBA00024041"/>
    </source>
</evidence>
<dbReference type="PANTHER" id="PTHR45826:SF2">
    <property type="entry name" value="AMINO ACID TRANSPORTER"/>
    <property type="match status" value="1"/>
</dbReference>
<feature type="transmembrane region" description="Helical" evidence="8">
    <location>
        <begin position="60"/>
        <end position="78"/>
    </location>
</feature>
<evidence type="ECO:0000256" key="1">
    <source>
        <dbReference type="ARBA" id="ARBA00004651"/>
    </source>
</evidence>
<evidence type="ECO:0000256" key="6">
    <source>
        <dbReference type="ARBA" id="ARBA00023136"/>
    </source>
</evidence>
<proteinExistence type="inferred from homology"/>
<feature type="transmembrane region" description="Helical" evidence="8">
    <location>
        <begin position="323"/>
        <end position="342"/>
    </location>
</feature>
<sequence>MEMENEAQNDLAVPFISCDDPAFNAADAGRRSSLDDIEKVVPTEGAPSVADVDATDKRNVTALSLAMIIFYNASGGPFGTEPSVKAAGNFYAILGLALMPILWAFPEVYMTYKLSEKHPCASGGALWVELAFGERMGLMVGYLGWLGGVVMGASYAALLYEYVSISHVKITFAPLTMLAVVSQFFQDKGTSEVNPLVRYGAILSVAVALTAVNYRGLNTVGRTSIFMYVLTMSPFLIMVIVGLSKADPSKWLQRPPVDSVEVFDDDSVEKETEGWMHPLENVAGIAFGPYLNNLYWNFNNFDQAGHYSTSVSKNVFRKGISGSLFLVSTAYLLPILAATGATDLQQDDWKPGALAVAGSAIVGNWLGVWIVISSGISLASCFFAEISADSLQLMGMASRKRGNIGSQRQSFFLSPLIMADRKKLPKVFGAKSRFDTPTYSIIACLVVIASVIPFDFGLITELCNFGYCLSVSVEFMAFAKLQILLGDDSKPRKILYALMLLPPMAINVLIILLASATTYIYTAAMVLVGLLIFHVSAIKKFLSRSGDETKETTEEEANTTVL</sequence>
<feature type="transmembrane region" description="Helical" evidence="8">
    <location>
        <begin position="140"/>
        <end position="160"/>
    </location>
</feature>
<feature type="transmembrane region" description="Helical" evidence="8">
    <location>
        <begin position="495"/>
        <end position="513"/>
    </location>
</feature>
<feature type="transmembrane region" description="Helical" evidence="8">
    <location>
        <begin position="166"/>
        <end position="184"/>
    </location>
</feature>
<keyword evidence="4 8" id="KW-0812">Transmembrane</keyword>
<evidence type="ECO:0000256" key="5">
    <source>
        <dbReference type="ARBA" id="ARBA00022989"/>
    </source>
</evidence>
<evidence type="ECO:0000256" key="8">
    <source>
        <dbReference type="SAM" id="Phobius"/>
    </source>
</evidence>
<feature type="transmembrane region" description="Helical" evidence="8">
    <location>
        <begin position="519"/>
        <end position="538"/>
    </location>
</feature>
<dbReference type="GO" id="GO:0015203">
    <property type="term" value="F:polyamine transmembrane transporter activity"/>
    <property type="evidence" value="ECO:0007669"/>
    <property type="project" value="UniProtKB-ARBA"/>
</dbReference>
<comment type="similarity">
    <text evidence="7">Belongs to the amino acid-polyamine-organocation (APC) superfamily. Polyamine:cation symporter (PHS) (TC 2.A.3.12) family.</text>
</comment>
<keyword evidence="3" id="KW-1003">Cell membrane</keyword>
<dbReference type="InterPro" id="IPR002293">
    <property type="entry name" value="AA/rel_permease1"/>
</dbReference>
<dbReference type="AlphaFoldDB" id="A0ABD3MVS6"/>
<keyword evidence="10" id="KW-1185">Reference proteome</keyword>
<feature type="transmembrane region" description="Helical" evidence="8">
    <location>
        <begin position="439"/>
        <end position="458"/>
    </location>
</feature>
<dbReference type="PIRSF" id="PIRSF006060">
    <property type="entry name" value="AA_transporter"/>
    <property type="match status" value="1"/>
</dbReference>
<feature type="transmembrane region" description="Helical" evidence="8">
    <location>
        <begin position="362"/>
        <end position="384"/>
    </location>
</feature>
<name>A0ABD3MVS6_9STRA</name>
<accession>A0ABD3MVS6</accession>
<gene>
    <name evidence="9" type="ORF">ACHAWO_005212</name>
</gene>
<feature type="transmembrane region" description="Helical" evidence="8">
    <location>
        <begin position="90"/>
        <end position="109"/>
    </location>
</feature>
<comment type="subcellular location">
    <subcellularLocation>
        <location evidence="1">Cell membrane</location>
        <topology evidence="1">Multi-pass membrane protein</topology>
    </subcellularLocation>
</comment>
<comment type="caution">
    <text evidence="9">The sequence shown here is derived from an EMBL/GenBank/DDBJ whole genome shotgun (WGS) entry which is preliminary data.</text>
</comment>
<dbReference type="Gene3D" id="1.20.1740.10">
    <property type="entry name" value="Amino acid/polyamine transporter I"/>
    <property type="match status" value="1"/>
</dbReference>
<feature type="transmembrane region" description="Helical" evidence="8">
    <location>
        <begin position="225"/>
        <end position="244"/>
    </location>
</feature>
<keyword evidence="2" id="KW-0813">Transport</keyword>
<reference evidence="9 10" key="1">
    <citation type="submission" date="2024-10" db="EMBL/GenBank/DDBJ databases">
        <title>Updated reference genomes for cyclostephanoid diatoms.</title>
        <authorList>
            <person name="Roberts W.R."/>
            <person name="Alverson A.J."/>
        </authorList>
    </citation>
    <scope>NUCLEOTIDE SEQUENCE [LARGE SCALE GENOMIC DNA]</scope>
    <source>
        <strain evidence="9 10">AJA010-31</strain>
    </source>
</reference>
<dbReference type="Pfam" id="PF13520">
    <property type="entry name" value="AA_permease_2"/>
    <property type="match status" value="1"/>
</dbReference>